<dbReference type="AlphaFoldDB" id="A0AAD6P9D8"/>
<feature type="transmembrane region" description="Helical" evidence="2">
    <location>
        <begin position="114"/>
        <end position="132"/>
    </location>
</feature>
<comment type="caution">
    <text evidence="3">The sequence shown here is derived from an EMBL/GenBank/DDBJ whole genome shotgun (WGS) entry which is preliminary data.</text>
</comment>
<evidence type="ECO:0000313" key="3">
    <source>
        <dbReference type="EMBL" id="KAJ6421106.1"/>
    </source>
</evidence>
<dbReference type="GO" id="GO:0045037">
    <property type="term" value="P:protein import into chloroplast stroma"/>
    <property type="evidence" value="ECO:0007669"/>
    <property type="project" value="TreeGrafter"/>
</dbReference>
<keyword evidence="2" id="KW-0472">Membrane</keyword>
<sequence length="163" mass="17344">MESPRLSLLSSSSPKLVMGYPTLLKNPTTPKFSISTTRPSLPFPHITSKTVPHTSRISISALSQSHGPRRTSKNGSEYFASISSSSGQQTASVGVNPQSVSPPPSGPSQIGSPLFWVGVGVALSAIFSWVATRLKVSSYLLQGTNVCILLNFLVILLNNYAIE</sequence>
<dbReference type="PANTHER" id="PTHR47296">
    <property type="entry name" value="PROTEIN TIC 40, CHLOROPLASTIC"/>
    <property type="match status" value="1"/>
</dbReference>
<evidence type="ECO:0000256" key="1">
    <source>
        <dbReference type="SAM" id="MobiDB-lite"/>
    </source>
</evidence>
<gene>
    <name evidence="3" type="ORF">OIU84_028479</name>
</gene>
<dbReference type="Proteomes" id="UP001162972">
    <property type="component" value="Chromosome 17"/>
</dbReference>
<reference evidence="3 4" key="1">
    <citation type="journal article" date="2023" name="Int. J. Mol. Sci.">
        <title>De Novo Assembly and Annotation of 11 Diverse Shrub Willow (Salix) Genomes Reveals Novel Gene Organization in Sex-Linked Regions.</title>
        <authorList>
            <person name="Hyden B."/>
            <person name="Feng K."/>
            <person name="Yates T.B."/>
            <person name="Jawdy S."/>
            <person name="Cereghino C."/>
            <person name="Smart L.B."/>
            <person name="Muchero W."/>
        </authorList>
    </citation>
    <scope>NUCLEOTIDE SEQUENCE [LARGE SCALE GENOMIC DNA]</scope>
    <source>
        <tissue evidence="3">Shoot tip</tissue>
    </source>
</reference>
<feature type="transmembrane region" description="Helical" evidence="2">
    <location>
        <begin position="139"/>
        <end position="162"/>
    </location>
</feature>
<proteinExistence type="predicted"/>
<feature type="region of interest" description="Disordered" evidence="1">
    <location>
        <begin position="58"/>
        <end position="106"/>
    </location>
</feature>
<keyword evidence="2" id="KW-1133">Transmembrane helix</keyword>
<dbReference type="GO" id="GO:0009658">
    <property type="term" value="P:chloroplast organization"/>
    <property type="evidence" value="ECO:0007669"/>
    <property type="project" value="TreeGrafter"/>
</dbReference>
<evidence type="ECO:0000313" key="4">
    <source>
        <dbReference type="Proteomes" id="UP001162972"/>
    </source>
</evidence>
<dbReference type="GO" id="GO:0009535">
    <property type="term" value="C:chloroplast thylakoid membrane"/>
    <property type="evidence" value="ECO:0007669"/>
    <property type="project" value="TreeGrafter"/>
</dbReference>
<keyword evidence="2" id="KW-0812">Transmembrane</keyword>
<feature type="compositionally biased region" description="Low complexity" evidence="1">
    <location>
        <begin position="80"/>
        <end position="99"/>
    </location>
</feature>
<protein>
    <submittedName>
        <fullName evidence="3">Uncharacterized protein</fullName>
    </submittedName>
</protein>
<evidence type="ECO:0000256" key="2">
    <source>
        <dbReference type="SAM" id="Phobius"/>
    </source>
</evidence>
<organism evidence="3 4">
    <name type="scientific">Salix udensis</name>
    <dbReference type="NCBI Taxonomy" id="889485"/>
    <lineage>
        <taxon>Eukaryota</taxon>
        <taxon>Viridiplantae</taxon>
        <taxon>Streptophyta</taxon>
        <taxon>Embryophyta</taxon>
        <taxon>Tracheophyta</taxon>
        <taxon>Spermatophyta</taxon>
        <taxon>Magnoliopsida</taxon>
        <taxon>eudicotyledons</taxon>
        <taxon>Gunneridae</taxon>
        <taxon>Pentapetalae</taxon>
        <taxon>rosids</taxon>
        <taxon>fabids</taxon>
        <taxon>Malpighiales</taxon>
        <taxon>Salicaceae</taxon>
        <taxon>Saliceae</taxon>
        <taxon>Salix</taxon>
    </lineage>
</organism>
<dbReference type="GO" id="GO:0009706">
    <property type="term" value="C:chloroplast inner membrane"/>
    <property type="evidence" value="ECO:0007669"/>
    <property type="project" value="TreeGrafter"/>
</dbReference>
<accession>A0AAD6P9D8</accession>
<keyword evidence="4" id="KW-1185">Reference proteome</keyword>
<dbReference type="PANTHER" id="PTHR47296:SF1">
    <property type="entry name" value="PROTEIN TIC 40, CHLOROPLASTIC"/>
    <property type="match status" value="1"/>
</dbReference>
<dbReference type="EMBL" id="JAPFFJ010000008">
    <property type="protein sequence ID" value="KAJ6421106.1"/>
    <property type="molecule type" value="Genomic_DNA"/>
</dbReference>
<name>A0AAD6P9D8_9ROSI</name>